<evidence type="ECO:0000256" key="3">
    <source>
        <dbReference type="SAM" id="MobiDB-lite"/>
    </source>
</evidence>
<dbReference type="InterPro" id="IPR012875">
    <property type="entry name" value="SDHF4"/>
</dbReference>
<dbReference type="GO" id="GO:0005739">
    <property type="term" value="C:mitochondrion"/>
    <property type="evidence" value="ECO:0007669"/>
    <property type="project" value="TreeGrafter"/>
</dbReference>
<organism evidence="4 5">
    <name type="scientific">Blumeria hordei</name>
    <name type="common">Barley powdery mildew</name>
    <name type="synonym">Blumeria graminis f. sp. hordei</name>
    <dbReference type="NCBI Taxonomy" id="2867405"/>
    <lineage>
        <taxon>Eukaryota</taxon>
        <taxon>Fungi</taxon>
        <taxon>Dikarya</taxon>
        <taxon>Ascomycota</taxon>
        <taxon>Pezizomycotina</taxon>
        <taxon>Leotiomycetes</taxon>
        <taxon>Erysiphales</taxon>
        <taxon>Erysiphaceae</taxon>
        <taxon>Blumeria</taxon>
    </lineage>
</organism>
<evidence type="ECO:0000313" key="4">
    <source>
        <dbReference type="EMBL" id="SZF03672.1"/>
    </source>
</evidence>
<dbReference type="PANTHER" id="PTHR28524:SF3">
    <property type="entry name" value="SUCCINATE DEHYDROGENASE ASSEMBLY FACTOR 4, MITOCHONDRIAL"/>
    <property type="match status" value="1"/>
</dbReference>
<dbReference type="EMBL" id="UNSH01000056">
    <property type="protein sequence ID" value="SZF03672.1"/>
    <property type="molecule type" value="Genomic_DNA"/>
</dbReference>
<dbReference type="GO" id="GO:0034553">
    <property type="term" value="P:mitochondrial respiratory chain complex II assembly"/>
    <property type="evidence" value="ECO:0007669"/>
    <property type="project" value="TreeGrafter"/>
</dbReference>
<proteinExistence type="inferred from homology"/>
<name>A0A383UWK1_BLUHO</name>
<sequence length="151" mass="17105">MMATRRVKIFRSQISSCISRNFITRIPLQTSFGVTPAPPRLDKEEQEEFERLNKLSALARSSHNFKTPEESPKVSEISEVNAEKPVFQAKLEAKGDGRELHPDIRRGAEPEFYGEVNPRTGEIGGPKNEPLRWGSTGERGDWSYNGRVTDF</sequence>
<gene>
    <name evidence="4" type="ORF">BLGHR1_14466</name>
</gene>
<reference evidence="4 5" key="1">
    <citation type="submission" date="2017-11" db="EMBL/GenBank/DDBJ databases">
        <authorList>
            <person name="Kracher B."/>
        </authorList>
    </citation>
    <scope>NUCLEOTIDE SEQUENCE [LARGE SCALE GENOMIC DNA]</scope>
    <source>
        <strain evidence="4 5">RACE1</strain>
    </source>
</reference>
<dbReference type="VEuPathDB" id="FungiDB:BLGHR1_14466"/>
<feature type="region of interest" description="Disordered" evidence="3">
    <location>
        <begin position="94"/>
        <end position="151"/>
    </location>
</feature>
<dbReference type="Proteomes" id="UP000275772">
    <property type="component" value="Unassembled WGS sequence"/>
</dbReference>
<dbReference type="Pfam" id="PF07896">
    <property type="entry name" value="DUF1674"/>
    <property type="match status" value="1"/>
</dbReference>
<feature type="compositionally biased region" description="Basic and acidic residues" evidence="3">
    <location>
        <begin position="94"/>
        <end position="109"/>
    </location>
</feature>
<protein>
    <recommendedName>
        <fullName evidence="2">Succinate dehydrogenase assembly factor 4, mitochondrial</fullName>
    </recommendedName>
</protein>
<evidence type="ECO:0000313" key="5">
    <source>
        <dbReference type="Proteomes" id="UP000275772"/>
    </source>
</evidence>
<evidence type="ECO:0000256" key="2">
    <source>
        <dbReference type="ARBA" id="ARBA00022170"/>
    </source>
</evidence>
<comment type="similarity">
    <text evidence="1">Belongs to the SDHAF4 family.</text>
</comment>
<evidence type="ECO:0000256" key="1">
    <source>
        <dbReference type="ARBA" id="ARBA00005701"/>
    </source>
</evidence>
<accession>A0A383UWK1</accession>
<dbReference type="PANTHER" id="PTHR28524">
    <property type="entry name" value="SUCCINATE DEHYDROGENASE ASSEMBLY FACTOR 4, MITOCHONDRIAL"/>
    <property type="match status" value="1"/>
</dbReference>
<dbReference type="AlphaFoldDB" id="A0A383UWK1"/>